<gene>
    <name evidence="2" type="ORF">OSV15_09810</name>
</gene>
<keyword evidence="1" id="KW-0472">Membrane</keyword>
<proteinExistence type="predicted"/>
<reference evidence="2" key="1">
    <citation type="submission" date="2022-11" db="EMBL/GenBank/DDBJ databases">
        <title>Genomic of Pseudomonas TF18.</title>
        <authorList>
            <person name="Liu T."/>
        </authorList>
    </citation>
    <scope>NUCLEOTIDE SEQUENCE</scope>
    <source>
        <strain evidence="2">TF18</strain>
    </source>
</reference>
<sequence>MEVALILATMICSWASAALAMLWGMLRIARRYQSRQPDTRCHQRQVVEPIDSPASCRA</sequence>
<keyword evidence="1" id="KW-0812">Transmembrane</keyword>
<dbReference type="RefSeq" id="WP_155736443.1">
    <property type="nucleotide sequence ID" value="NZ_CP045416.1"/>
</dbReference>
<evidence type="ECO:0000313" key="3">
    <source>
        <dbReference type="Proteomes" id="UP001164632"/>
    </source>
</evidence>
<dbReference type="AlphaFoldDB" id="A0AA47E5D3"/>
<evidence type="ECO:0000256" key="1">
    <source>
        <dbReference type="SAM" id="Phobius"/>
    </source>
</evidence>
<dbReference type="Proteomes" id="UP001164632">
    <property type="component" value="Chromosome"/>
</dbReference>
<evidence type="ECO:0000313" key="2">
    <source>
        <dbReference type="EMBL" id="WAE54427.1"/>
    </source>
</evidence>
<accession>A0AA47E5D3</accession>
<name>A0AA47E5D3_9GAMM</name>
<dbReference type="EMBL" id="CP113257">
    <property type="protein sequence ID" value="WAE54427.1"/>
    <property type="molecule type" value="Genomic_DNA"/>
</dbReference>
<organism evidence="2 3">
    <name type="scientific">Stutzerimonas frequens</name>
    <dbReference type="NCBI Taxonomy" id="2968969"/>
    <lineage>
        <taxon>Bacteria</taxon>
        <taxon>Pseudomonadati</taxon>
        <taxon>Pseudomonadota</taxon>
        <taxon>Gammaproteobacteria</taxon>
        <taxon>Pseudomonadales</taxon>
        <taxon>Pseudomonadaceae</taxon>
        <taxon>Stutzerimonas</taxon>
    </lineage>
</organism>
<keyword evidence="1" id="KW-1133">Transmembrane helix</keyword>
<feature type="transmembrane region" description="Helical" evidence="1">
    <location>
        <begin position="6"/>
        <end position="26"/>
    </location>
</feature>
<protein>
    <submittedName>
        <fullName evidence="2">Uncharacterized protein</fullName>
    </submittedName>
</protein>